<dbReference type="EMBL" id="BRXU01000039">
    <property type="protein sequence ID" value="GLC60914.1"/>
    <property type="molecule type" value="Genomic_DNA"/>
</dbReference>
<organism evidence="1 2">
    <name type="scientific">Pleodorina starrii</name>
    <dbReference type="NCBI Taxonomy" id="330485"/>
    <lineage>
        <taxon>Eukaryota</taxon>
        <taxon>Viridiplantae</taxon>
        <taxon>Chlorophyta</taxon>
        <taxon>core chlorophytes</taxon>
        <taxon>Chlorophyceae</taxon>
        <taxon>CS clade</taxon>
        <taxon>Chlamydomonadales</taxon>
        <taxon>Volvocaceae</taxon>
        <taxon>Pleodorina</taxon>
    </lineage>
</organism>
<keyword evidence="2" id="KW-1185">Reference proteome</keyword>
<protein>
    <submittedName>
        <fullName evidence="1">Uncharacterized protein</fullName>
    </submittedName>
</protein>
<accession>A0A9W6F936</accession>
<comment type="caution">
    <text evidence="1">The sequence shown here is derived from an EMBL/GenBank/DDBJ whole genome shotgun (WGS) entry which is preliminary data.</text>
</comment>
<reference evidence="1 2" key="1">
    <citation type="journal article" date="2023" name="Commun. Biol.">
        <title>Reorganization of the ancestral sex-determining regions during the evolution of trioecy in Pleodorina starrii.</title>
        <authorList>
            <person name="Takahashi K."/>
            <person name="Suzuki S."/>
            <person name="Kawai-Toyooka H."/>
            <person name="Yamamoto K."/>
            <person name="Hamaji T."/>
            <person name="Ootsuki R."/>
            <person name="Yamaguchi H."/>
            <person name="Kawachi M."/>
            <person name="Higashiyama T."/>
            <person name="Nozaki H."/>
        </authorList>
    </citation>
    <scope>NUCLEOTIDE SEQUENCE [LARGE SCALE GENOMIC DNA]</scope>
    <source>
        <strain evidence="1 2">NIES-4479</strain>
    </source>
</reference>
<evidence type="ECO:0000313" key="2">
    <source>
        <dbReference type="Proteomes" id="UP001165080"/>
    </source>
</evidence>
<evidence type="ECO:0000313" key="1">
    <source>
        <dbReference type="EMBL" id="GLC60914.1"/>
    </source>
</evidence>
<dbReference type="Proteomes" id="UP001165080">
    <property type="component" value="Unassembled WGS sequence"/>
</dbReference>
<dbReference type="AlphaFoldDB" id="A0A9W6F936"/>
<name>A0A9W6F936_9CHLO</name>
<gene>
    <name evidence="1" type="primary">PLESTBF000841</name>
    <name evidence="1" type="ORF">PLESTB_001690600</name>
</gene>
<sequence>MHDRSHQARGRGQLLLLHLWIRSPGAGRQSAKVWGWSGHQRVHHLLWPRNRHGGGASPSCGNCVLPWQSPR</sequence>
<proteinExistence type="predicted"/>